<dbReference type="InterPro" id="IPR029032">
    <property type="entry name" value="AhpD-like"/>
</dbReference>
<name>A0A1H6FRE8_9EURY</name>
<organism evidence="2 3">
    <name type="scientific">Natronorubrum sediminis</name>
    <dbReference type="NCBI Taxonomy" id="640943"/>
    <lineage>
        <taxon>Archaea</taxon>
        <taxon>Methanobacteriati</taxon>
        <taxon>Methanobacteriota</taxon>
        <taxon>Stenosarchaea group</taxon>
        <taxon>Halobacteria</taxon>
        <taxon>Halobacteriales</taxon>
        <taxon>Natrialbaceae</taxon>
        <taxon>Natronorubrum</taxon>
    </lineage>
</organism>
<dbReference type="SUPFAM" id="SSF69118">
    <property type="entry name" value="AhpD-like"/>
    <property type="match status" value="1"/>
</dbReference>
<dbReference type="GO" id="GO:0051920">
    <property type="term" value="F:peroxiredoxin activity"/>
    <property type="evidence" value="ECO:0007669"/>
    <property type="project" value="InterPro"/>
</dbReference>
<sequence>MARVPLRRQDDLPDDYQYLLGEDALGERNLLCAMANNPDALQSYMRYGTTLWSDGGLEADDLERCILTIARELEAVYEWHQHVPIARENGVSDDEILAIADKDRDRFDERVSALLHYVEAVVRDEVDDDRFAVLSEWFEPTEIVGITLLATHYLATARFLSALEVPLEDSFVGWNLEGE</sequence>
<dbReference type="InterPro" id="IPR003779">
    <property type="entry name" value="CMD-like"/>
</dbReference>
<dbReference type="Gene3D" id="1.20.1290.10">
    <property type="entry name" value="AhpD-like"/>
    <property type="match status" value="1"/>
</dbReference>
<dbReference type="PANTHER" id="PTHR34846">
    <property type="entry name" value="4-CARBOXYMUCONOLACTONE DECARBOXYLASE FAMILY PROTEIN (AFU_ORTHOLOGUE AFUA_6G11590)"/>
    <property type="match status" value="1"/>
</dbReference>
<proteinExistence type="predicted"/>
<reference evidence="3" key="1">
    <citation type="submission" date="2016-10" db="EMBL/GenBank/DDBJ databases">
        <authorList>
            <person name="Varghese N."/>
            <person name="Submissions S."/>
        </authorList>
    </citation>
    <scope>NUCLEOTIDE SEQUENCE [LARGE SCALE GENOMIC DNA]</scope>
    <source>
        <strain evidence="3">CGMCC 1.8981</strain>
    </source>
</reference>
<dbReference type="Pfam" id="PF02627">
    <property type="entry name" value="CMD"/>
    <property type="match status" value="1"/>
</dbReference>
<keyword evidence="2" id="KW-0575">Peroxidase</keyword>
<dbReference type="PANTHER" id="PTHR34846:SF11">
    <property type="entry name" value="4-CARBOXYMUCONOLACTONE DECARBOXYLASE FAMILY PROTEIN (AFU_ORTHOLOGUE AFUA_6G11590)"/>
    <property type="match status" value="1"/>
</dbReference>
<accession>A0A1H6FRE8</accession>
<keyword evidence="3" id="KW-1185">Reference proteome</keyword>
<keyword evidence="2" id="KW-0560">Oxidoreductase</keyword>
<evidence type="ECO:0000313" key="2">
    <source>
        <dbReference type="EMBL" id="SEH13476.1"/>
    </source>
</evidence>
<dbReference type="RefSeq" id="WP_090506281.1">
    <property type="nucleotide sequence ID" value="NZ_FNWL01000001.1"/>
</dbReference>
<dbReference type="Proteomes" id="UP000199112">
    <property type="component" value="Unassembled WGS sequence"/>
</dbReference>
<gene>
    <name evidence="2" type="ORF">SAMN04487967_1399</name>
</gene>
<dbReference type="EMBL" id="FNWL01000001">
    <property type="protein sequence ID" value="SEH13476.1"/>
    <property type="molecule type" value="Genomic_DNA"/>
</dbReference>
<protein>
    <submittedName>
        <fullName evidence="2">Alkylhydroperoxidase family enzyme, contains CxxC motif</fullName>
    </submittedName>
</protein>
<evidence type="ECO:0000313" key="3">
    <source>
        <dbReference type="Proteomes" id="UP000199112"/>
    </source>
</evidence>
<evidence type="ECO:0000259" key="1">
    <source>
        <dbReference type="Pfam" id="PF02627"/>
    </source>
</evidence>
<dbReference type="OrthoDB" id="343109at2157"/>
<dbReference type="AlphaFoldDB" id="A0A1H6FRE8"/>
<feature type="domain" description="Carboxymuconolactone decarboxylase-like" evidence="1">
    <location>
        <begin position="38"/>
        <end position="118"/>
    </location>
</feature>